<evidence type="ECO:0000313" key="6">
    <source>
        <dbReference type="Proteomes" id="UP000271974"/>
    </source>
</evidence>
<comment type="caution">
    <text evidence="5">The sequence shown here is derived from an EMBL/GenBank/DDBJ whole genome shotgun (WGS) entry which is preliminary data.</text>
</comment>
<dbReference type="Proteomes" id="UP000271974">
    <property type="component" value="Unassembled WGS sequence"/>
</dbReference>
<dbReference type="EMBL" id="RQTK01002464">
    <property type="protein sequence ID" value="RUS68516.1"/>
    <property type="molecule type" value="Genomic_DNA"/>
</dbReference>
<dbReference type="InterPro" id="IPR044156">
    <property type="entry name" value="Galectin-like"/>
</dbReference>
<evidence type="ECO:0000256" key="1">
    <source>
        <dbReference type="ARBA" id="ARBA00022734"/>
    </source>
</evidence>
<proteinExistence type="predicted"/>
<dbReference type="InterPro" id="IPR001079">
    <property type="entry name" value="Galectin_CRD"/>
</dbReference>
<dbReference type="GO" id="GO:0030246">
    <property type="term" value="F:carbohydrate binding"/>
    <property type="evidence" value="ECO:0007669"/>
    <property type="project" value="UniProtKB-UniRule"/>
</dbReference>
<reference evidence="5 6" key="1">
    <citation type="submission" date="2019-01" db="EMBL/GenBank/DDBJ databases">
        <title>A draft genome assembly of the solar-powered sea slug Elysia chlorotica.</title>
        <authorList>
            <person name="Cai H."/>
            <person name="Li Q."/>
            <person name="Fang X."/>
            <person name="Li J."/>
            <person name="Curtis N.E."/>
            <person name="Altenburger A."/>
            <person name="Shibata T."/>
            <person name="Feng M."/>
            <person name="Maeda T."/>
            <person name="Schwartz J.A."/>
            <person name="Shigenobu S."/>
            <person name="Lundholm N."/>
            <person name="Nishiyama T."/>
            <person name="Yang H."/>
            <person name="Hasebe M."/>
            <person name="Li S."/>
            <person name="Pierce S.K."/>
            <person name="Wang J."/>
        </authorList>
    </citation>
    <scope>NUCLEOTIDE SEQUENCE [LARGE SCALE GENOMIC DNA]</scope>
    <source>
        <strain evidence="5">EC2010</strain>
        <tissue evidence="5">Whole organism of an adult</tissue>
    </source>
</reference>
<dbReference type="AlphaFoldDB" id="A0A433SI60"/>
<evidence type="ECO:0000256" key="2">
    <source>
        <dbReference type="RuleBase" id="RU102079"/>
    </source>
</evidence>
<feature type="domain" description="Galectin" evidence="4">
    <location>
        <begin position="59"/>
        <end position="159"/>
    </location>
</feature>
<keyword evidence="6" id="KW-1185">Reference proteome</keyword>
<organism evidence="5 6">
    <name type="scientific">Elysia chlorotica</name>
    <name type="common">Eastern emerald elysia</name>
    <name type="synonym">Sea slug</name>
    <dbReference type="NCBI Taxonomy" id="188477"/>
    <lineage>
        <taxon>Eukaryota</taxon>
        <taxon>Metazoa</taxon>
        <taxon>Spiralia</taxon>
        <taxon>Lophotrochozoa</taxon>
        <taxon>Mollusca</taxon>
        <taxon>Gastropoda</taxon>
        <taxon>Heterobranchia</taxon>
        <taxon>Euthyneura</taxon>
        <taxon>Panpulmonata</taxon>
        <taxon>Sacoglossa</taxon>
        <taxon>Placobranchoidea</taxon>
        <taxon>Plakobranchidae</taxon>
        <taxon>Elysia</taxon>
    </lineage>
</organism>
<feature type="signal peptide" evidence="3">
    <location>
        <begin position="1"/>
        <end position="23"/>
    </location>
</feature>
<evidence type="ECO:0000259" key="4">
    <source>
        <dbReference type="PROSITE" id="PS51304"/>
    </source>
</evidence>
<sequence>MIMLARTCFILSTLLVPGLLVEQQCTEDDMNSRAIHFYDCQNWRILLCVATLCNPRIPLDLKLHVGVRDGLRFAIKGRPKKNARRFTFNLKQNGSEREMPSIALHFDARFDLYSDKRVIVIDSNIWGQRLGRNWVKIRRFPFTRGSSFTMKSQLHTMAL</sequence>
<dbReference type="PROSITE" id="PS51304">
    <property type="entry name" value="GALECTIN"/>
    <property type="match status" value="1"/>
</dbReference>
<feature type="chain" id="PRO_5019450421" description="Galectin" evidence="3">
    <location>
        <begin position="24"/>
        <end position="159"/>
    </location>
</feature>
<gene>
    <name evidence="5" type="ORF">EGW08_023722</name>
</gene>
<dbReference type="Gene3D" id="2.60.120.200">
    <property type="match status" value="1"/>
</dbReference>
<dbReference type="PANTHER" id="PTHR11346:SF147">
    <property type="entry name" value="GALECTIN"/>
    <property type="match status" value="1"/>
</dbReference>
<accession>A0A433SI60</accession>
<evidence type="ECO:0000313" key="5">
    <source>
        <dbReference type="EMBL" id="RUS68516.1"/>
    </source>
</evidence>
<name>A0A433SI60_ELYCH</name>
<dbReference type="SUPFAM" id="SSF49899">
    <property type="entry name" value="Concanavalin A-like lectins/glucanases"/>
    <property type="match status" value="1"/>
</dbReference>
<dbReference type="SMART" id="SM00908">
    <property type="entry name" value="Gal-bind_lectin"/>
    <property type="match status" value="1"/>
</dbReference>
<dbReference type="PANTHER" id="PTHR11346">
    <property type="entry name" value="GALECTIN"/>
    <property type="match status" value="1"/>
</dbReference>
<protein>
    <recommendedName>
        <fullName evidence="2">Galectin</fullName>
    </recommendedName>
</protein>
<dbReference type="InterPro" id="IPR013320">
    <property type="entry name" value="ConA-like_dom_sf"/>
</dbReference>
<keyword evidence="3" id="KW-0732">Signal</keyword>
<keyword evidence="1 2" id="KW-0430">Lectin</keyword>
<evidence type="ECO:0000256" key="3">
    <source>
        <dbReference type="SAM" id="SignalP"/>
    </source>
</evidence>
<dbReference type="Pfam" id="PF00337">
    <property type="entry name" value="Gal-bind_lectin"/>
    <property type="match status" value="1"/>
</dbReference>